<feature type="signal peptide" evidence="2">
    <location>
        <begin position="1"/>
        <end position="15"/>
    </location>
</feature>
<dbReference type="Proteomes" id="UP000236000">
    <property type="component" value="Unassembled WGS sequence"/>
</dbReference>
<keyword evidence="2" id="KW-0732">Signal</keyword>
<dbReference type="EMBL" id="PJKA01000010">
    <property type="protein sequence ID" value="PNC18244.1"/>
    <property type="molecule type" value="Genomic_DNA"/>
</dbReference>
<protein>
    <recommendedName>
        <fullName evidence="5">Lipoprotein</fullName>
    </recommendedName>
</protein>
<reference evidence="3 4" key="1">
    <citation type="journal article" date="2017" name="BMC Genomics">
        <title>Genome sequencing of 39 Akkermansia muciniphila isolates reveals its population structure, genomic and functional diverisity, and global distribution in mammalian gut microbiotas.</title>
        <authorList>
            <person name="Guo X."/>
            <person name="Li S."/>
            <person name="Zhang J."/>
            <person name="Wu F."/>
            <person name="Li X."/>
            <person name="Wu D."/>
            <person name="Zhang M."/>
            <person name="Ou Z."/>
            <person name="Jie Z."/>
            <person name="Yan Q."/>
            <person name="Li P."/>
            <person name="Yi J."/>
            <person name="Peng Y."/>
        </authorList>
    </citation>
    <scope>NUCLEOTIDE SEQUENCE [LARGE SCALE GENOMIC DNA]</scope>
    <source>
        <strain evidence="3 4">GP24</strain>
    </source>
</reference>
<evidence type="ECO:0000313" key="3">
    <source>
        <dbReference type="EMBL" id="PNC18244.1"/>
    </source>
</evidence>
<evidence type="ECO:0008006" key="5">
    <source>
        <dbReference type="Google" id="ProtNLM"/>
    </source>
</evidence>
<proteinExistence type="predicted"/>
<evidence type="ECO:0000256" key="1">
    <source>
        <dbReference type="SAM" id="Coils"/>
    </source>
</evidence>
<feature type="coiled-coil region" evidence="1">
    <location>
        <begin position="146"/>
        <end position="173"/>
    </location>
</feature>
<gene>
    <name evidence="3" type="ORF">CXU22_06325</name>
</gene>
<accession>A0A2N8HE53</accession>
<dbReference type="AlphaFoldDB" id="A0A2N8HE53"/>
<evidence type="ECO:0000313" key="4">
    <source>
        <dbReference type="Proteomes" id="UP000236000"/>
    </source>
</evidence>
<comment type="caution">
    <text evidence="3">The sequence shown here is derived from an EMBL/GenBank/DDBJ whole genome shotgun (WGS) entry which is preliminary data.</text>
</comment>
<name>A0A2N8HE53_9BACT</name>
<sequence>MTPLTCLRRMLPVLAALLMASCGDPTVSYWKKAADINTEYSEKSDALVQRLLKLKKNPTLPGLAESSRDAADLLRERDEELADLDTKDVDPAVVAYVEEDRRLFARGRELAERYQQYFEKYLKGGPEFTPDPVRAASHIGRGRQEIRRILAEARKLEEGAETLRKEKSAALEAELPPLHFRLPDMKQLLSNR</sequence>
<dbReference type="RefSeq" id="WP_102713682.1">
    <property type="nucleotide sequence ID" value="NZ_PJKA01000010.1"/>
</dbReference>
<evidence type="ECO:0000256" key="2">
    <source>
        <dbReference type="SAM" id="SignalP"/>
    </source>
</evidence>
<feature type="chain" id="PRO_5014744039" description="Lipoprotein" evidence="2">
    <location>
        <begin position="16"/>
        <end position="192"/>
    </location>
</feature>
<organism evidence="3 4">
    <name type="scientific">Akkermansia muciniphila</name>
    <dbReference type="NCBI Taxonomy" id="239935"/>
    <lineage>
        <taxon>Bacteria</taxon>
        <taxon>Pseudomonadati</taxon>
        <taxon>Verrucomicrobiota</taxon>
        <taxon>Verrucomicrobiia</taxon>
        <taxon>Verrucomicrobiales</taxon>
        <taxon>Akkermansiaceae</taxon>
        <taxon>Akkermansia</taxon>
    </lineage>
</organism>
<keyword evidence="1" id="KW-0175">Coiled coil</keyword>
<dbReference type="OrthoDB" id="198256at2"/>